<dbReference type="Pfam" id="PF01370">
    <property type="entry name" value="Epimerase"/>
    <property type="match status" value="1"/>
</dbReference>
<dbReference type="GO" id="GO:0016853">
    <property type="term" value="F:isomerase activity"/>
    <property type="evidence" value="ECO:0007669"/>
    <property type="project" value="UniProtKB-KW"/>
</dbReference>
<dbReference type="Proteomes" id="UP000245802">
    <property type="component" value="Chromosome"/>
</dbReference>
<dbReference type="RefSeq" id="WP_010034444.1">
    <property type="nucleotide sequence ID" value="NZ_CP025958.1"/>
</dbReference>
<feature type="site" description="Important for catalytic activity" evidence="5">
    <location>
        <position position="110"/>
    </location>
</feature>
<dbReference type="GO" id="GO:0050577">
    <property type="term" value="F:GDP-L-fucose synthase activity"/>
    <property type="evidence" value="ECO:0007669"/>
    <property type="project" value="UniProtKB-UniRule"/>
</dbReference>
<comment type="catalytic activity">
    <reaction evidence="5">
        <text>GDP-beta-L-fucose + NADP(+) = GDP-4-dehydro-alpha-D-rhamnose + NADPH + H(+)</text>
        <dbReference type="Rhea" id="RHEA:18885"/>
        <dbReference type="ChEBI" id="CHEBI:15378"/>
        <dbReference type="ChEBI" id="CHEBI:57273"/>
        <dbReference type="ChEBI" id="CHEBI:57783"/>
        <dbReference type="ChEBI" id="CHEBI:57964"/>
        <dbReference type="ChEBI" id="CHEBI:58349"/>
        <dbReference type="EC" id="1.1.1.271"/>
    </reaction>
</comment>
<feature type="binding site" evidence="5">
    <location>
        <position position="143"/>
    </location>
    <ligand>
        <name>NADP(+)</name>
        <dbReference type="ChEBI" id="CHEBI:58349"/>
    </ligand>
</feature>
<feature type="binding site" evidence="5">
    <location>
        <position position="190"/>
    </location>
    <ligand>
        <name>substrate</name>
    </ligand>
</feature>
<feature type="active site" description="Proton donor/acceptor" evidence="5">
    <location>
        <position position="139"/>
    </location>
</feature>
<dbReference type="GO" id="GO:0070401">
    <property type="term" value="F:NADP+ binding"/>
    <property type="evidence" value="ECO:0007669"/>
    <property type="project" value="UniProtKB-UniRule"/>
</dbReference>
<dbReference type="PANTHER" id="PTHR43238">
    <property type="entry name" value="GDP-L-FUCOSE SYNTHASE"/>
    <property type="match status" value="1"/>
</dbReference>
<dbReference type="UniPathway" id="UPA00128">
    <property type="reaction ID" value="UER00191"/>
</dbReference>
<feature type="binding site" evidence="5">
    <location>
        <begin position="166"/>
        <end position="169"/>
    </location>
    <ligand>
        <name>NADP(+)</name>
        <dbReference type="ChEBI" id="CHEBI:58349"/>
    </ligand>
</feature>
<dbReference type="SUPFAM" id="SSF51735">
    <property type="entry name" value="NAD(P)-binding Rossmann-fold domains"/>
    <property type="match status" value="1"/>
</dbReference>
<comment type="function">
    <text evidence="5">Catalyzes the two-step NADP-dependent conversion of GDP-4-dehydro-6-deoxy-D-mannose to GDP-fucose, involving an epimerase and a reductase reaction.</text>
</comment>
<dbReference type="CDD" id="cd05239">
    <property type="entry name" value="GDP_FS_SDR_e"/>
    <property type="match status" value="1"/>
</dbReference>
<feature type="domain" description="NAD-dependent epimerase/dehydratase" evidence="6">
    <location>
        <begin position="9"/>
        <end position="240"/>
    </location>
</feature>
<dbReference type="Gene3D" id="3.90.25.10">
    <property type="entry name" value="UDP-galactose 4-epimerase, domain 1"/>
    <property type="match status" value="1"/>
</dbReference>
<organism evidence="7 8">
    <name type="scientific">Gemmata obscuriglobus</name>
    <dbReference type="NCBI Taxonomy" id="114"/>
    <lineage>
        <taxon>Bacteria</taxon>
        <taxon>Pseudomonadati</taxon>
        <taxon>Planctomycetota</taxon>
        <taxon>Planctomycetia</taxon>
        <taxon>Gemmatales</taxon>
        <taxon>Gemmataceae</taxon>
        <taxon>Gemmata</taxon>
    </lineage>
</organism>
<sequence>MGPLSGRRVLVTGGTGFLGRAVCAEVRKRRPGELIAPRKAQYDLTEQTAVRLMLDDHKPDLIIHLAAVVGGIGANRENPGLYFYQNAVMGIMLMEEARKRGVQKMVNIGTICAYPKFTPVPFKEDDLWNGYPEETNAPYGIAKKAQLVQAQAYRQQYGFNAIALLPVNLYGPGDNFDPKSSHVIPALIKKVVDAREAGLGHIDVWGTGAASREFLFVRDAAEGIVLAAERYDRPDPVNLGNGREITIRALTELICELCHFDGELRWDATKPDGQPRRCLDATRARERFGWSARTEFRAGLRETIVWYEQLRATQTPLPPAPRALAPLGTEPLAALASTHPR</sequence>
<dbReference type="InterPro" id="IPR036291">
    <property type="entry name" value="NAD(P)-bd_dom_sf"/>
</dbReference>
<feature type="binding site" evidence="5">
    <location>
        <position position="182"/>
    </location>
    <ligand>
        <name>NADP(+)</name>
        <dbReference type="ChEBI" id="CHEBI:58349"/>
    </ligand>
</feature>
<dbReference type="EC" id="1.1.1.271" evidence="5"/>
<protein>
    <recommendedName>
        <fullName evidence="5">GDP-L-fucose synthase</fullName>
        <ecNumber evidence="5">1.1.1.271</ecNumber>
    </recommendedName>
    <alternativeName>
        <fullName evidence="5">GDP-4-keto-6-deoxy-D-mannose-3,5-epimerase-4-reductase</fullName>
    </alternativeName>
</protein>
<dbReference type="InterPro" id="IPR001509">
    <property type="entry name" value="Epimerase_deHydtase"/>
</dbReference>
<feature type="site" description="Important for catalytic activity" evidence="5">
    <location>
        <position position="112"/>
    </location>
</feature>
<dbReference type="HAMAP" id="MF_00956">
    <property type="entry name" value="GDP_fucose_synth"/>
    <property type="match status" value="1"/>
</dbReference>
<gene>
    <name evidence="5" type="primary">fcl</name>
    <name evidence="7" type="ORF">C1280_25740</name>
</gene>
<dbReference type="InterPro" id="IPR028614">
    <property type="entry name" value="GDP_fucose/colitose_synth"/>
</dbReference>
<comment type="pathway">
    <text evidence="5">Nucleotide-sugar biosynthesis; GDP-L-fucose biosynthesis via de novo pathway; GDP-L-fucose from GDP-alpha-D-mannose: step 2/2.</text>
</comment>
<evidence type="ECO:0000256" key="5">
    <source>
        <dbReference type="HAMAP-Rule" id="MF_00956"/>
    </source>
</evidence>
<keyword evidence="4 5" id="KW-0413">Isomerase</keyword>
<feature type="binding site" evidence="5">
    <location>
        <begin position="13"/>
        <end position="19"/>
    </location>
    <ligand>
        <name>NADP(+)</name>
        <dbReference type="ChEBI" id="CHEBI:58349"/>
    </ligand>
</feature>
<dbReference type="AlphaFoldDB" id="A0A2Z3H5B1"/>
<evidence type="ECO:0000256" key="3">
    <source>
        <dbReference type="ARBA" id="ARBA00023002"/>
    </source>
</evidence>
<evidence type="ECO:0000259" key="6">
    <source>
        <dbReference type="Pfam" id="PF01370"/>
    </source>
</evidence>
<feature type="binding site" evidence="5">
    <location>
        <position position="272"/>
    </location>
    <ligand>
        <name>substrate</name>
    </ligand>
</feature>
<name>A0A2Z3H5B1_9BACT</name>
<feature type="binding site" evidence="5">
    <location>
        <position position="212"/>
    </location>
    <ligand>
        <name>substrate</name>
    </ligand>
</feature>
<evidence type="ECO:0000313" key="7">
    <source>
        <dbReference type="EMBL" id="AWM40071.1"/>
    </source>
</evidence>
<evidence type="ECO:0000256" key="4">
    <source>
        <dbReference type="ARBA" id="ARBA00023235"/>
    </source>
</evidence>
<keyword evidence="3 5" id="KW-0560">Oxidoreductase</keyword>
<comment type="similarity">
    <text evidence="1 5">Belongs to the NAD(P)-dependent epimerase/dehydratase family. Fucose synthase subfamily.</text>
</comment>
<reference evidence="7 8" key="1">
    <citation type="submission" date="2018-01" db="EMBL/GenBank/DDBJ databases">
        <title>G. obscuriglobus.</title>
        <authorList>
            <person name="Franke J."/>
            <person name="Blomberg W."/>
            <person name="Selmecki A."/>
        </authorList>
    </citation>
    <scope>NUCLEOTIDE SEQUENCE [LARGE SCALE GENOMIC DNA]</scope>
    <source>
        <strain evidence="7 8">DSM 5831</strain>
    </source>
</reference>
<evidence type="ECO:0000256" key="1">
    <source>
        <dbReference type="ARBA" id="ARBA00005959"/>
    </source>
</evidence>
<dbReference type="PANTHER" id="PTHR43238:SF1">
    <property type="entry name" value="GDP-L-FUCOSE SYNTHASE"/>
    <property type="match status" value="1"/>
</dbReference>
<accession>A0A2Z3H5B1</accession>
<proteinExistence type="inferred from homology"/>
<comment type="caution">
    <text evidence="5">Lacks conserved residue(s) required for the propagation of feature annotation.</text>
</comment>
<dbReference type="Gene3D" id="3.40.50.720">
    <property type="entry name" value="NAD(P)-binding Rossmann-like Domain"/>
    <property type="match status" value="1"/>
</dbReference>
<keyword evidence="5" id="KW-0511">Multifunctional enzyme</keyword>
<dbReference type="EMBL" id="CP025958">
    <property type="protein sequence ID" value="AWM40071.1"/>
    <property type="molecule type" value="Genomic_DNA"/>
</dbReference>
<evidence type="ECO:0000256" key="2">
    <source>
        <dbReference type="ARBA" id="ARBA00022857"/>
    </source>
</evidence>
<keyword evidence="8" id="KW-1185">Reference proteome</keyword>
<dbReference type="GO" id="GO:0042351">
    <property type="term" value="P:'de novo' GDP-L-fucose biosynthetic process"/>
    <property type="evidence" value="ECO:0007669"/>
    <property type="project" value="UniProtKB-UniRule"/>
</dbReference>
<dbReference type="KEGG" id="gog:C1280_25740"/>
<keyword evidence="2 5" id="KW-0521">NADP</keyword>
<evidence type="ECO:0000313" key="8">
    <source>
        <dbReference type="Proteomes" id="UP000245802"/>
    </source>
</evidence>
<feature type="binding site" evidence="5">
    <location>
        <position position="205"/>
    </location>
    <ligand>
        <name>substrate</name>
    </ligand>
</feature>
<dbReference type="OrthoDB" id="9811425at2"/>